<proteinExistence type="predicted"/>
<comment type="caution">
    <text evidence="1">The sequence shown here is derived from an EMBL/GenBank/DDBJ whole genome shotgun (WGS) entry which is preliminary data.</text>
</comment>
<dbReference type="Proteomes" id="UP001055879">
    <property type="component" value="Linkage Group LG07"/>
</dbReference>
<gene>
    <name evidence="1" type="ORF">L6452_23026</name>
</gene>
<protein>
    <submittedName>
        <fullName evidence="1">Uncharacterized protein</fullName>
    </submittedName>
</protein>
<accession>A0ACB9B0W4</accession>
<name>A0ACB9B0W4_ARCLA</name>
<sequence length="116" mass="13615">MDSIFSWRALHVSISGGMNSIDQESNQWRRWWFRTNIKLQNPEAKFKEHMSFYKTNFFDPQSAAEKVVSVIRNRYELTSDIRLIGCKPNLSDSTLIDLKETLTKDLLVSETSILWN</sequence>
<organism evidence="1 2">
    <name type="scientific">Arctium lappa</name>
    <name type="common">Greater burdock</name>
    <name type="synonym">Lappa major</name>
    <dbReference type="NCBI Taxonomy" id="4217"/>
    <lineage>
        <taxon>Eukaryota</taxon>
        <taxon>Viridiplantae</taxon>
        <taxon>Streptophyta</taxon>
        <taxon>Embryophyta</taxon>
        <taxon>Tracheophyta</taxon>
        <taxon>Spermatophyta</taxon>
        <taxon>Magnoliopsida</taxon>
        <taxon>eudicotyledons</taxon>
        <taxon>Gunneridae</taxon>
        <taxon>Pentapetalae</taxon>
        <taxon>asterids</taxon>
        <taxon>campanulids</taxon>
        <taxon>Asterales</taxon>
        <taxon>Asteraceae</taxon>
        <taxon>Carduoideae</taxon>
        <taxon>Cardueae</taxon>
        <taxon>Arctiinae</taxon>
        <taxon>Arctium</taxon>
    </lineage>
</organism>
<keyword evidence="2" id="KW-1185">Reference proteome</keyword>
<dbReference type="EMBL" id="CM042053">
    <property type="protein sequence ID" value="KAI3715999.1"/>
    <property type="molecule type" value="Genomic_DNA"/>
</dbReference>
<evidence type="ECO:0000313" key="1">
    <source>
        <dbReference type="EMBL" id="KAI3715999.1"/>
    </source>
</evidence>
<evidence type="ECO:0000313" key="2">
    <source>
        <dbReference type="Proteomes" id="UP001055879"/>
    </source>
</evidence>
<reference evidence="1 2" key="2">
    <citation type="journal article" date="2022" name="Mol. Ecol. Resour.">
        <title>The genomes of chicory, endive, great burdock and yacon provide insights into Asteraceae paleo-polyploidization history and plant inulin production.</title>
        <authorList>
            <person name="Fan W."/>
            <person name="Wang S."/>
            <person name="Wang H."/>
            <person name="Wang A."/>
            <person name="Jiang F."/>
            <person name="Liu H."/>
            <person name="Zhao H."/>
            <person name="Xu D."/>
            <person name="Zhang Y."/>
        </authorList>
    </citation>
    <scope>NUCLEOTIDE SEQUENCE [LARGE SCALE GENOMIC DNA]</scope>
    <source>
        <strain evidence="2">cv. Niubang</strain>
    </source>
</reference>
<reference evidence="2" key="1">
    <citation type="journal article" date="2022" name="Mol. Ecol. Resour.">
        <title>The genomes of chicory, endive, great burdock and yacon provide insights into Asteraceae palaeo-polyploidization history and plant inulin production.</title>
        <authorList>
            <person name="Fan W."/>
            <person name="Wang S."/>
            <person name="Wang H."/>
            <person name="Wang A."/>
            <person name="Jiang F."/>
            <person name="Liu H."/>
            <person name="Zhao H."/>
            <person name="Xu D."/>
            <person name="Zhang Y."/>
        </authorList>
    </citation>
    <scope>NUCLEOTIDE SEQUENCE [LARGE SCALE GENOMIC DNA]</scope>
    <source>
        <strain evidence="2">cv. Niubang</strain>
    </source>
</reference>